<dbReference type="EMBL" id="CATQJL010000112">
    <property type="protein sequence ID" value="CAJ0595038.1"/>
    <property type="molecule type" value="Genomic_DNA"/>
</dbReference>
<accession>A0AA36M0J2</accession>
<reference evidence="2" key="1">
    <citation type="submission" date="2023-07" db="EMBL/GenBank/DDBJ databases">
        <authorList>
            <consortium name="CYATHOMIX"/>
        </authorList>
    </citation>
    <scope>NUCLEOTIDE SEQUENCE</scope>
    <source>
        <strain evidence="2">N/A</strain>
    </source>
</reference>
<feature type="domain" description="Reverse transcriptase" evidence="1">
    <location>
        <begin position="282"/>
        <end position="542"/>
    </location>
</feature>
<dbReference type="PANTHER" id="PTHR33395:SF21">
    <property type="entry name" value="PERICARDIN"/>
    <property type="match status" value="1"/>
</dbReference>
<dbReference type="PROSITE" id="PS50878">
    <property type="entry name" value="RT_POL"/>
    <property type="match status" value="1"/>
</dbReference>
<dbReference type="GO" id="GO:0007508">
    <property type="term" value="P:larval heart development"/>
    <property type="evidence" value="ECO:0007669"/>
    <property type="project" value="TreeGrafter"/>
</dbReference>
<dbReference type="Pfam" id="PF00078">
    <property type="entry name" value="RVT_1"/>
    <property type="match status" value="1"/>
</dbReference>
<dbReference type="SUPFAM" id="SSF56672">
    <property type="entry name" value="DNA/RNA polymerases"/>
    <property type="match status" value="1"/>
</dbReference>
<evidence type="ECO:0000313" key="3">
    <source>
        <dbReference type="Proteomes" id="UP001176961"/>
    </source>
</evidence>
<dbReference type="CDD" id="cd01650">
    <property type="entry name" value="RT_nLTR_like"/>
    <property type="match status" value="1"/>
</dbReference>
<sequence length="542" mass="61286">MNNVLDLVLSSNPVVHNVIVKPSLCGSDHASVHFDLSIPIDTSCVDSHFDYMGGDYLAMSSALDTIDWWTLLDATSINDAYQRFIDLMHDLLSRFVPYKKKMSRPCDYPLHIKNLIEQRNRLFCTSRNPLASAMYKHITKELSRHLARFSAYKQRRLTMMNTASLFRYARSFLKEPAKVQILRDDQGNVIKTDQEKAEHLGRYFASVFRAPSNPPDNNDSQYDIRSCHSCLSRISQVLPWEIVGILRKLKSSTFLTTDGIPQIVFKRCANQLATPVSILINLSLSSGELPDVWKQGKVVPIPKVQSPCKVTEFRPISINSVVCKVAEKIVRRKLLAFCAQNHLIPVEQFGFIEGSSTTLQLLVCEHHWKKALSQNRFTDVLYFDLSKAFDRVDIPKLLEKLFQVGIRGTVLKWLSSYLSNRTFSVRCNSADSSFYSATSGVPQGGVLSPVLFNIYTSDLPELLTTDCRVKVMAYADDIKVFASYVDADRVLASAKEPAAQQNSYVCRLGKCVQVKTAELRQQGVRKSFANRGECEKNCRSHN</sequence>
<dbReference type="InterPro" id="IPR043502">
    <property type="entry name" value="DNA/RNA_pol_sf"/>
</dbReference>
<comment type="caution">
    <text evidence="2">The sequence shown here is derived from an EMBL/GenBank/DDBJ whole genome shotgun (WGS) entry which is preliminary data.</text>
</comment>
<dbReference type="Proteomes" id="UP001176961">
    <property type="component" value="Unassembled WGS sequence"/>
</dbReference>
<keyword evidence="3" id="KW-1185">Reference proteome</keyword>
<organism evidence="2 3">
    <name type="scientific">Cylicocyclus nassatus</name>
    <name type="common">Nematode worm</name>
    <dbReference type="NCBI Taxonomy" id="53992"/>
    <lineage>
        <taxon>Eukaryota</taxon>
        <taxon>Metazoa</taxon>
        <taxon>Ecdysozoa</taxon>
        <taxon>Nematoda</taxon>
        <taxon>Chromadorea</taxon>
        <taxon>Rhabditida</taxon>
        <taxon>Rhabditina</taxon>
        <taxon>Rhabditomorpha</taxon>
        <taxon>Strongyloidea</taxon>
        <taxon>Strongylidae</taxon>
        <taxon>Cylicocyclus</taxon>
    </lineage>
</organism>
<name>A0AA36M0J2_CYLNA</name>
<dbReference type="GO" id="GO:0031012">
    <property type="term" value="C:extracellular matrix"/>
    <property type="evidence" value="ECO:0007669"/>
    <property type="project" value="TreeGrafter"/>
</dbReference>
<dbReference type="PANTHER" id="PTHR33395">
    <property type="entry name" value="TRANSCRIPTASE, PUTATIVE-RELATED-RELATED"/>
    <property type="match status" value="1"/>
</dbReference>
<protein>
    <recommendedName>
        <fullName evidence="1">Reverse transcriptase domain-containing protein</fullName>
    </recommendedName>
</protein>
<dbReference type="InterPro" id="IPR000477">
    <property type="entry name" value="RT_dom"/>
</dbReference>
<dbReference type="GO" id="GO:0061343">
    <property type="term" value="P:cell adhesion involved in heart morphogenesis"/>
    <property type="evidence" value="ECO:0007669"/>
    <property type="project" value="TreeGrafter"/>
</dbReference>
<gene>
    <name evidence="2" type="ORF">CYNAS_LOCUS7021</name>
</gene>
<proteinExistence type="predicted"/>
<evidence type="ECO:0000313" key="2">
    <source>
        <dbReference type="EMBL" id="CAJ0595038.1"/>
    </source>
</evidence>
<dbReference type="AlphaFoldDB" id="A0AA36M0J2"/>
<evidence type="ECO:0000259" key="1">
    <source>
        <dbReference type="PROSITE" id="PS50878"/>
    </source>
</evidence>